<evidence type="ECO:0000256" key="1">
    <source>
        <dbReference type="ARBA" id="ARBA00022723"/>
    </source>
</evidence>
<keyword evidence="3 9" id="KW-0862">Zinc</keyword>
<evidence type="ECO:0000256" key="8">
    <source>
        <dbReference type="PROSITE-ProRule" id="PRU00071"/>
    </source>
</evidence>
<dbReference type="PANTHER" id="PTHR31992">
    <property type="entry name" value="DOF ZINC FINGER PROTEIN DOF1.4-RELATED"/>
    <property type="match status" value="1"/>
</dbReference>
<dbReference type="PROSITE" id="PS50884">
    <property type="entry name" value="ZF_DOF_2"/>
    <property type="match status" value="1"/>
</dbReference>
<evidence type="ECO:0000256" key="9">
    <source>
        <dbReference type="RuleBase" id="RU369094"/>
    </source>
</evidence>
<feature type="region of interest" description="Disordered" evidence="10">
    <location>
        <begin position="125"/>
        <end position="166"/>
    </location>
</feature>
<evidence type="ECO:0000256" key="5">
    <source>
        <dbReference type="ARBA" id="ARBA00023125"/>
    </source>
</evidence>
<keyword evidence="5 8" id="KW-0238">DNA-binding</keyword>
<evidence type="ECO:0000313" key="12">
    <source>
        <dbReference type="EMBL" id="KAF7803430.1"/>
    </source>
</evidence>
<comment type="subcellular location">
    <subcellularLocation>
        <location evidence="8 9">Nucleus</location>
    </subcellularLocation>
</comment>
<evidence type="ECO:0000313" key="13">
    <source>
        <dbReference type="Proteomes" id="UP000634136"/>
    </source>
</evidence>
<organism evidence="12 13">
    <name type="scientific">Senna tora</name>
    <dbReference type="NCBI Taxonomy" id="362788"/>
    <lineage>
        <taxon>Eukaryota</taxon>
        <taxon>Viridiplantae</taxon>
        <taxon>Streptophyta</taxon>
        <taxon>Embryophyta</taxon>
        <taxon>Tracheophyta</taxon>
        <taxon>Spermatophyta</taxon>
        <taxon>Magnoliopsida</taxon>
        <taxon>eudicotyledons</taxon>
        <taxon>Gunneridae</taxon>
        <taxon>Pentapetalae</taxon>
        <taxon>rosids</taxon>
        <taxon>fabids</taxon>
        <taxon>Fabales</taxon>
        <taxon>Fabaceae</taxon>
        <taxon>Caesalpinioideae</taxon>
        <taxon>Cassia clade</taxon>
        <taxon>Senna</taxon>
    </lineage>
</organism>
<dbReference type="InterPro" id="IPR003851">
    <property type="entry name" value="Znf_Dof"/>
</dbReference>
<evidence type="ECO:0000256" key="2">
    <source>
        <dbReference type="ARBA" id="ARBA00022771"/>
    </source>
</evidence>
<dbReference type="GO" id="GO:0003700">
    <property type="term" value="F:DNA-binding transcription factor activity"/>
    <property type="evidence" value="ECO:0007669"/>
    <property type="project" value="UniProtKB-UniRule"/>
</dbReference>
<keyword evidence="13" id="KW-1185">Reference proteome</keyword>
<keyword evidence="4 9" id="KW-0805">Transcription regulation</keyword>
<evidence type="ECO:0000259" key="11">
    <source>
        <dbReference type="PROSITE" id="PS50884"/>
    </source>
</evidence>
<feature type="domain" description="Dof-type" evidence="11">
    <location>
        <begin position="81"/>
        <end position="135"/>
    </location>
</feature>
<evidence type="ECO:0000256" key="4">
    <source>
        <dbReference type="ARBA" id="ARBA00023015"/>
    </source>
</evidence>
<evidence type="ECO:0000256" key="7">
    <source>
        <dbReference type="ARBA" id="ARBA00023242"/>
    </source>
</evidence>
<keyword evidence="1 9" id="KW-0479">Metal-binding</keyword>
<dbReference type="GO" id="GO:0008270">
    <property type="term" value="F:zinc ion binding"/>
    <property type="evidence" value="ECO:0007669"/>
    <property type="project" value="UniProtKB-KW"/>
</dbReference>
<gene>
    <name evidence="12" type="ORF">G2W53_042541</name>
</gene>
<name>A0A834SJ17_9FABA</name>
<keyword evidence="6 9" id="KW-0804">Transcription</keyword>
<dbReference type="PROSITE" id="PS01361">
    <property type="entry name" value="ZF_DOF_1"/>
    <property type="match status" value="1"/>
</dbReference>
<dbReference type="InterPro" id="IPR045174">
    <property type="entry name" value="Dof"/>
</dbReference>
<keyword evidence="7 8" id="KW-0539">Nucleus</keyword>
<evidence type="ECO:0000256" key="6">
    <source>
        <dbReference type="ARBA" id="ARBA00023163"/>
    </source>
</evidence>
<reference evidence="12" key="1">
    <citation type="submission" date="2020-09" db="EMBL/GenBank/DDBJ databases">
        <title>Genome-Enabled Discovery of Anthraquinone Biosynthesis in Senna tora.</title>
        <authorList>
            <person name="Kang S.-H."/>
            <person name="Pandey R.P."/>
            <person name="Lee C.-M."/>
            <person name="Sim J.-S."/>
            <person name="Jeong J.-T."/>
            <person name="Choi B.-S."/>
            <person name="Jung M."/>
            <person name="Ginzburg D."/>
            <person name="Zhao K."/>
            <person name="Won S.Y."/>
            <person name="Oh T.-J."/>
            <person name="Yu Y."/>
            <person name="Kim N.-H."/>
            <person name="Lee O.R."/>
            <person name="Lee T.-H."/>
            <person name="Bashyal P."/>
            <person name="Kim T.-S."/>
            <person name="Lee W.-H."/>
            <person name="Kawkins C."/>
            <person name="Kim C.-K."/>
            <person name="Kim J.S."/>
            <person name="Ahn B.O."/>
            <person name="Rhee S.Y."/>
            <person name="Sohng J.K."/>
        </authorList>
    </citation>
    <scope>NUCLEOTIDE SEQUENCE</scope>
    <source>
        <tissue evidence="12">Leaf</tissue>
    </source>
</reference>
<comment type="function">
    <text evidence="9">Transcription factor that binds specifically to a 5'-AA[AG]G-3' consensus core sequence.</text>
</comment>
<dbReference type="Pfam" id="PF02701">
    <property type="entry name" value="Zn_ribbon_Dof"/>
    <property type="match status" value="1"/>
</dbReference>
<dbReference type="OrthoDB" id="1927254at2759"/>
<protein>
    <recommendedName>
        <fullName evidence="9">Dof zinc finger protein</fullName>
    </recommendedName>
</protein>
<accession>A0A834SJ17</accession>
<sequence length="325" mass="35420">MLCSHCIKMDNKKTTKQGNIMGEGNRSKSDYGVVDEVRVNEQFSNLLKMVDDQKVRTMGSGGHRTAMEKPASQNQDQQLSLKCPRCDSSNTKFCYYNNYSLSQPRHFCKSCKRYWTRGGTLRNVPVGGGCRKNKRLKRPTPTPTPSSSSANSDLPTTANSTLPSQPHILDNPLFYGLPTTTTTSTNSSSDMSMSMSMSLPFPRFNSGFDHHHHHLNALGLGFSSGFGGSNNDALVSSYNSIFGNSSSSMASLLISPTTMNGGLKEDDLQAGLEGVKGEEERQNVEMMEHGGGGGLLSDYSPYYHWNAPTAMGAAWTDQSNNVGLI</sequence>
<dbReference type="PANTHER" id="PTHR31992:SF141">
    <property type="entry name" value="DOF ZINC FINGER PROTEIN DOF1.4"/>
    <property type="match status" value="1"/>
</dbReference>
<feature type="compositionally biased region" description="Low complexity" evidence="10">
    <location>
        <begin position="145"/>
        <end position="157"/>
    </location>
</feature>
<evidence type="ECO:0000256" key="3">
    <source>
        <dbReference type="ARBA" id="ARBA00022833"/>
    </source>
</evidence>
<dbReference type="Proteomes" id="UP000634136">
    <property type="component" value="Unassembled WGS sequence"/>
</dbReference>
<comment type="caution">
    <text evidence="12">The sequence shown here is derived from an EMBL/GenBank/DDBJ whole genome shotgun (WGS) entry which is preliminary data.</text>
</comment>
<dbReference type="GO" id="GO:0005634">
    <property type="term" value="C:nucleus"/>
    <property type="evidence" value="ECO:0007669"/>
    <property type="project" value="UniProtKB-SubCell"/>
</dbReference>
<dbReference type="AlphaFoldDB" id="A0A834SJ17"/>
<evidence type="ECO:0000256" key="10">
    <source>
        <dbReference type="SAM" id="MobiDB-lite"/>
    </source>
</evidence>
<dbReference type="EMBL" id="JAAIUW010000013">
    <property type="protein sequence ID" value="KAF7803430.1"/>
    <property type="molecule type" value="Genomic_DNA"/>
</dbReference>
<keyword evidence="2 8" id="KW-0863">Zinc-finger</keyword>
<proteinExistence type="predicted"/>
<dbReference type="GO" id="GO:0003677">
    <property type="term" value="F:DNA binding"/>
    <property type="evidence" value="ECO:0007669"/>
    <property type="project" value="UniProtKB-UniRule"/>
</dbReference>